<dbReference type="Proteomes" id="UP000595374">
    <property type="component" value="Chromosome"/>
</dbReference>
<dbReference type="InterPro" id="IPR002347">
    <property type="entry name" value="SDR_fam"/>
</dbReference>
<proteinExistence type="inferred from homology"/>
<evidence type="ECO:0000313" key="5">
    <source>
        <dbReference type="Proteomes" id="UP000595374"/>
    </source>
</evidence>
<keyword evidence="2" id="KW-0560">Oxidoreductase</keyword>
<dbReference type="CDD" id="cd05233">
    <property type="entry name" value="SDR_c"/>
    <property type="match status" value="1"/>
</dbReference>
<dbReference type="PRINTS" id="PR00080">
    <property type="entry name" value="SDRFAMILY"/>
</dbReference>
<evidence type="ECO:0000256" key="3">
    <source>
        <dbReference type="RuleBase" id="RU000363"/>
    </source>
</evidence>
<evidence type="ECO:0000313" key="4">
    <source>
        <dbReference type="EMBL" id="QQB14818.1"/>
    </source>
</evidence>
<comment type="similarity">
    <text evidence="1 3">Belongs to the short-chain dehydrogenases/reductases (SDR) family.</text>
</comment>
<dbReference type="AlphaFoldDB" id="A0A7T4A054"/>
<reference evidence="4 5" key="1">
    <citation type="submission" date="2020-12" db="EMBL/GenBank/DDBJ databases">
        <title>FDA dAtabase for Regulatory Grade micrObial Sequences (FDA-ARGOS): Supporting development and validation of Infectious Disease Dx tests.</title>
        <authorList>
            <person name="Sproer C."/>
            <person name="Gronow S."/>
            <person name="Severitt S."/>
            <person name="Schroder I."/>
            <person name="Tallon L."/>
            <person name="Sadzewicz L."/>
            <person name="Zhao X."/>
            <person name="Boylan J."/>
            <person name="Ott S."/>
            <person name="Bowen H."/>
            <person name="Vavikolanu K."/>
            <person name="Mehta A."/>
            <person name="Aluvathingal J."/>
            <person name="Nadendla S."/>
            <person name="Lowell S."/>
            <person name="Myers T."/>
            <person name="Yan Y."/>
            <person name="Sichtig H."/>
        </authorList>
    </citation>
    <scope>NUCLEOTIDE SEQUENCE [LARGE SCALE GENOMIC DNA]</scope>
    <source>
        <strain evidence="4 5">FDAARGOS_990</strain>
    </source>
</reference>
<dbReference type="EMBL" id="CP065989">
    <property type="protein sequence ID" value="QQB14818.1"/>
    <property type="molecule type" value="Genomic_DNA"/>
</dbReference>
<dbReference type="Pfam" id="PF00106">
    <property type="entry name" value="adh_short"/>
    <property type="match status" value="1"/>
</dbReference>
<organism evidence="4 5">
    <name type="scientific">Brevibacterium casei</name>
    <dbReference type="NCBI Taxonomy" id="33889"/>
    <lineage>
        <taxon>Bacteria</taxon>
        <taxon>Bacillati</taxon>
        <taxon>Actinomycetota</taxon>
        <taxon>Actinomycetes</taxon>
        <taxon>Micrococcales</taxon>
        <taxon>Brevibacteriaceae</taxon>
        <taxon>Brevibacterium</taxon>
    </lineage>
</organism>
<dbReference type="PRINTS" id="PR00081">
    <property type="entry name" value="GDHRDH"/>
</dbReference>
<dbReference type="GO" id="GO:0016491">
    <property type="term" value="F:oxidoreductase activity"/>
    <property type="evidence" value="ECO:0007669"/>
    <property type="project" value="UniProtKB-KW"/>
</dbReference>
<dbReference type="RefSeq" id="WP_198499865.1">
    <property type="nucleotide sequence ID" value="NZ_CP065989.1"/>
</dbReference>
<sequence length="266" mass="27894">MSKSPRPRALVTGASAGLGRGYARALAAEHYDLVLVARAEDRLRELAAQLSTAHGISADVVVADLATEAGIAAVAEVIRSTRIDVLIGNAGYGLKEGLLDSDPEALAAQDRVLSTAVRELALAAVPGMRARGRGGIITVSSLAAVTTMGQYAASKAAALVFTEALAGELRDEPVTVTAVLPGFVRTEFHDRLGARRPGPGWMWLDIDEVVDVSLRDARAGKVVSIPGIHYRLAANAARLVPRRLIRWGSAGFAFDRQRGEGGARGA</sequence>
<dbReference type="SUPFAM" id="SSF51735">
    <property type="entry name" value="NAD(P)-binding Rossmann-fold domains"/>
    <property type="match status" value="1"/>
</dbReference>
<gene>
    <name evidence="4" type="ORF">I6H47_02215</name>
</gene>
<dbReference type="PIRSF" id="PIRSF000126">
    <property type="entry name" value="11-beta-HSD1"/>
    <property type="match status" value="1"/>
</dbReference>
<evidence type="ECO:0000256" key="2">
    <source>
        <dbReference type="ARBA" id="ARBA00023002"/>
    </source>
</evidence>
<protein>
    <submittedName>
        <fullName evidence="4">SDR family NAD(P)-dependent oxidoreductase</fullName>
    </submittedName>
</protein>
<dbReference type="Gene3D" id="3.40.50.720">
    <property type="entry name" value="NAD(P)-binding Rossmann-like Domain"/>
    <property type="match status" value="1"/>
</dbReference>
<evidence type="ECO:0000256" key="1">
    <source>
        <dbReference type="ARBA" id="ARBA00006484"/>
    </source>
</evidence>
<dbReference type="GO" id="GO:0016020">
    <property type="term" value="C:membrane"/>
    <property type="evidence" value="ECO:0007669"/>
    <property type="project" value="TreeGrafter"/>
</dbReference>
<accession>A0A7T4A054</accession>
<dbReference type="PANTHER" id="PTHR44196:SF2">
    <property type="entry name" value="SHORT-CHAIN DEHYDROGENASE-RELATED"/>
    <property type="match status" value="1"/>
</dbReference>
<dbReference type="PANTHER" id="PTHR44196">
    <property type="entry name" value="DEHYDROGENASE/REDUCTASE SDR FAMILY MEMBER 7B"/>
    <property type="match status" value="1"/>
</dbReference>
<name>A0A7T4A054_9MICO</name>
<dbReference type="InterPro" id="IPR036291">
    <property type="entry name" value="NAD(P)-bd_dom_sf"/>
</dbReference>